<evidence type="ECO:0000313" key="1">
    <source>
        <dbReference type="EMBL" id="MFC6671246.1"/>
    </source>
</evidence>
<dbReference type="Proteomes" id="UP001596422">
    <property type="component" value="Unassembled WGS sequence"/>
</dbReference>
<keyword evidence="2" id="KW-1185">Reference proteome</keyword>
<protein>
    <submittedName>
        <fullName evidence="1">Uncharacterized protein</fullName>
    </submittedName>
</protein>
<gene>
    <name evidence="1" type="ORF">ACFQDL_15050</name>
</gene>
<evidence type="ECO:0000313" key="2">
    <source>
        <dbReference type="Proteomes" id="UP001596422"/>
    </source>
</evidence>
<reference evidence="2" key="1">
    <citation type="journal article" date="2019" name="Int. J. Syst. Evol. Microbiol.">
        <title>The Global Catalogue of Microorganisms (GCM) 10K type strain sequencing project: providing services to taxonomists for standard genome sequencing and annotation.</title>
        <authorList>
            <consortium name="The Broad Institute Genomics Platform"/>
            <consortium name="The Broad Institute Genome Sequencing Center for Infectious Disease"/>
            <person name="Wu L."/>
            <person name="Ma J."/>
        </authorList>
    </citation>
    <scope>NUCLEOTIDE SEQUENCE [LARGE SCALE GENOMIC DNA]</scope>
    <source>
        <strain evidence="2">NBRC 111756</strain>
    </source>
</reference>
<comment type="caution">
    <text evidence="1">The sequence shown here is derived from an EMBL/GenBank/DDBJ whole genome shotgun (WGS) entry which is preliminary data.</text>
</comment>
<organism evidence="1 2">
    <name type="scientific">Marinobacterium aestuariivivens</name>
    <dbReference type="NCBI Taxonomy" id="1698799"/>
    <lineage>
        <taxon>Bacteria</taxon>
        <taxon>Pseudomonadati</taxon>
        <taxon>Pseudomonadota</taxon>
        <taxon>Gammaproteobacteria</taxon>
        <taxon>Oceanospirillales</taxon>
        <taxon>Oceanospirillaceae</taxon>
        <taxon>Marinobacterium</taxon>
    </lineage>
</organism>
<sequence length="176" mass="19399">MRRWLNTSAYDKDTEFTPGKAVSGAALTLEDDVRLATTEYFRHGWDAAVEVQFALVKYRKDLLASKHAKFKADLAELKKISKLMGLSLHRQAAGHETVTQLDIVLAESIARVVSDMGGHSGSLKLPLTPKDATEIKKASDQLIDATLKSYGALLGDSKKDRALTDWLVANYGKAFY</sequence>
<dbReference type="RefSeq" id="WP_379909757.1">
    <property type="nucleotide sequence ID" value="NZ_JBHSWE010000001.1"/>
</dbReference>
<name>A0ABW2A1A1_9GAMM</name>
<proteinExistence type="predicted"/>
<dbReference type="EMBL" id="JBHSWE010000001">
    <property type="protein sequence ID" value="MFC6671246.1"/>
    <property type="molecule type" value="Genomic_DNA"/>
</dbReference>
<accession>A0ABW2A1A1</accession>